<dbReference type="InParanoid" id="A0A1S3H8B8"/>
<dbReference type="PROSITE" id="PS50088">
    <property type="entry name" value="ANK_REPEAT"/>
    <property type="match status" value="4"/>
</dbReference>
<dbReference type="KEGG" id="lak:106152362"/>
<dbReference type="AlphaFoldDB" id="A0A1S3H8B8"/>
<evidence type="ECO:0000256" key="2">
    <source>
        <dbReference type="ARBA" id="ARBA00023043"/>
    </source>
</evidence>
<dbReference type="GO" id="GO:0004540">
    <property type="term" value="F:RNA nuclease activity"/>
    <property type="evidence" value="ECO:0007669"/>
    <property type="project" value="TreeGrafter"/>
</dbReference>
<dbReference type="STRING" id="7574.A0A1S3H8B8"/>
<dbReference type="Pfam" id="PF13637">
    <property type="entry name" value="Ank_4"/>
    <property type="match status" value="1"/>
</dbReference>
<feature type="domain" description="SOCS box" evidence="4">
    <location>
        <begin position="321"/>
        <end position="365"/>
    </location>
</feature>
<dbReference type="Gene3D" id="1.25.40.20">
    <property type="entry name" value="Ankyrin repeat-containing domain"/>
    <property type="match status" value="2"/>
</dbReference>
<protein>
    <submittedName>
        <fullName evidence="6">Uncharacterized protein LOC106152362</fullName>
    </submittedName>
</protein>
<dbReference type="PANTHER" id="PTHR24141:SF1">
    <property type="entry name" value="2-5A-DEPENDENT RIBONUCLEASE"/>
    <property type="match status" value="1"/>
</dbReference>
<keyword evidence="5" id="KW-1185">Reference proteome</keyword>
<accession>A0A1S3H8B8</accession>
<dbReference type="GeneID" id="106152362"/>
<dbReference type="Pfam" id="PF07525">
    <property type="entry name" value="SOCS_box"/>
    <property type="match status" value="1"/>
</dbReference>
<dbReference type="SMART" id="SM00248">
    <property type="entry name" value="ANK"/>
    <property type="match status" value="7"/>
</dbReference>
<dbReference type="GO" id="GO:0035556">
    <property type="term" value="P:intracellular signal transduction"/>
    <property type="evidence" value="ECO:0007669"/>
    <property type="project" value="InterPro"/>
</dbReference>
<keyword evidence="2 3" id="KW-0040">ANK repeat</keyword>
<dbReference type="InterPro" id="IPR036036">
    <property type="entry name" value="SOCS_box-like_dom_sf"/>
</dbReference>
<feature type="repeat" description="ANK" evidence="3">
    <location>
        <begin position="84"/>
        <end position="112"/>
    </location>
</feature>
<dbReference type="InterPro" id="IPR001496">
    <property type="entry name" value="SOCS_box"/>
</dbReference>
<dbReference type="GO" id="GO:0006396">
    <property type="term" value="P:RNA processing"/>
    <property type="evidence" value="ECO:0007669"/>
    <property type="project" value="TreeGrafter"/>
</dbReference>
<evidence type="ECO:0000256" key="3">
    <source>
        <dbReference type="PROSITE-ProRule" id="PRU00023"/>
    </source>
</evidence>
<feature type="repeat" description="ANK" evidence="3">
    <location>
        <begin position="118"/>
        <end position="150"/>
    </location>
</feature>
<gene>
    <name evidence="6" type="primary">LOC106152362</name>
</gene>
<name>A0A1S3H8B8_LINAN</name>
<evidence type="ECO:0000313" key="5">
    <source>
        <dbReference type="Proteomes" id="UP000085678"/>
    </source>
</evidence>
<dbReference type="Pfam" id="PF12796">
    <property type="entry name" value="Ank_2"/>
    <property type="match status" value="1"/>
</dbReference>
<sequence length="367" mass="40723">MHGLQEQGQMSTSDDNPLFQAVTEGDITTCRQLIQQGCDLDKPGLIRGYNLKMSPLSQAIRTENIEIVKLLVWAGCDMEAVDSLGSSSLQLAINHGSAEIVRALIQGGCNVNRGLNDINFTPLHAACAGSNKDVIQALLEAGANPNEIELDYRLTPAFYTSSLDIFKLLVQYGLDINSRSRSGESTLHHAILSGNPQLVEFVIGCGVELNHNQVQYKFSATNYLQLCTTRSPFYLALEEQRYSFCQLLLQHGCDTGFVMEKGDALLRILNSGQLDLVMVLVEAAGNYDWTKLVDVGMISYIVGREIIDQILEYLTAVSRNPFSLKSLARLTCRRHIQSLSKNKSIWPCIQLLPVPNILKRYLCLKII</sequence>
<evidence type="ECO:0000259" key="4">
    <source>
        <dbReference type="SMART" id="SM00969"/>
    </source>
</evidence>
<reference evidence="6" key="1">
    <citation type="submission" date="2025-08" db="UniProtKB">
        <authorList>
            <consortium name="RefSeq"/>
        </authorList>
    </citation>
    <scope>IDENTIFICATION</scope>
    <source>
        <tissue evidence="6">Gonads</tissue>
    </source>
</reference>
<organism evidence="5 6">
    <name type="scientific">Lingula anatina</name>
    <name type="common">Brachiopod</name>
    <name type="synonym">Lingula unguis</name>
    <dbReference type="NCBI Taxonomy" id="7574"/>
    <lineage>
        <taxon>Eukaryota</taxon>
        <taxon>Metazoa</taxon>
        <taxon>Spiralia</taxon>
        <taxon>Lophotrochozoa</taxon>
        <taxon>Brachiopoda</taxon>
        <taxon>Linguliformea</taxon>
        <taxon>Lingulata</taxon>
        <taxon>Lingulida</taxon>
        <taxon>Linguloidea</taxon>
        <taxon>Lingulidae</taxon>
        <taxon>Lingula</taxon>
    </lineage>
</organism>
<proteinExistence type="predicted"/>
<dbReference type="InterPro" id="IPR036770">
    <property type="entry name" value="Ankyrin_rpt-contain_sf"/>
</dbReference>
<dbReference type="PANTHER" id="PTHR24141">
    <property type="entry name" value="2-5A-DEPENDENT RIBONUCLEASE"/>
    <property type="match status" value="1"/>
</dbReference>
<dbReference type="SMART" id="SM00969">
    <property type="entry name" value="SOCS_box"/>
    <property type="match status" value="1"/>
</dbReference>
<keyword evidence="1" id="KW-0677">Repeat</keyword>
<dbReference type="GO" id="GO:0003723">
    <property type="term" value="F:RNA binding"/>
    <property type="evidence" value="ECO:0007669"/>
    <property type="project" value="TreeGrafter"/>
</dbReference>
<dbReference type="SUPFAM" id="SSF48403">
    <property type="entry name" value="Ankyrin repeat"/>
    <property type="match status" value="1"/>
</dbReference>
<feature type="repeat" description="ANK" evidence="3">
    <location>
        <begin position="182"/>
        <end position="214"/>
    </location>
</feature>
<dbReference type="OrthoDB" id="194358at2759"/>
<dbReference type="InterPro" id="IPR002110">
    <property type="entry name" value="Ankyrin_rpt"/>
</dbReference>
<evidence type="ECO:0000256" key="1">
    <source>
        <dbReference type="ARBA" id="ARBA00022737"/>
    </source>
</evidence>
<dbReference type="PROSITE" id="PS50297">
    <property type="entry name" value="ANK_REP_REGION"/>
    <property type="match status" value="3"/>
</dbReference>
<evidence type="ECO:0000313" key="6">
    <source>
        <dbReference type="RefSeq" id="XP_013381364.2"/>
    </source>
</evidence>
<feature type="repeat" description="ANK" evidence="3">
    <location>
        <begin position="51"/>
        <end position="83"/>
    </location>
</feature>
<dbReference type="RefSeq" id="XP_013381364.2">
    <property type="nucleotide sequence ID" value="XM_013525910.2"/>
</dbReference>
<dbReference type="SUPFAM" id="SSF158235">
    <property type="entry name" value="SOCS box-like"/>
    <property type="match status" value="1"/>
</dbReference>
<dbReference type="CDD" id="cd03587">
    <property type="entry name" value="SOCS"/>
    <property type="match status" value="1"/>
</dbReference>
<dbReference type="Proteomes" id="UP000085678">
    <property type="component" value="Unplaced"/>
</dbReference>